<evidence type="ECO:0000256" key="5">
    <source>
        <dbReference type="ARBA" id="ARBA00022801"/>
    </source>
</evidence>
<dbReference type="EMBL" id="MCGG01000021">
    <property type="protein sequence ID" value="OEJ67557.1"/>
    <property type="molecule type" value="Genomic_DNA"/>
</dbReference>
<dbReference type="SUPFAM" id="SSF63411">
    <property type="entry name" value="LuxS/MPP-like metallohydrolase"/>
    <property type="match status" value="2"/>
</dbReference>
<dbReference type="InterPro" id="IPR011765">
    <property type="entry name" value="Pept_M16_N"/>
</dbReference>
<feature type="domain" description="Peptidase M16 N-terminal" evidence="10">
    <location>
        <begin position="44"/>
        <end position="187"/>
    </location>
</feature>
<feature type="chain" id="PRO_5009184122" description="Zinc protease" evidence="9">
    <location>
        <begin position="28"/>
        <end position="453"/>
    </location>
</feature>
<dbReference type="PROSITE" id="PS00143">
    <property type="entry name" value="INSULINASE"/>
    <property type="match status" value="1"/>
</dbReference>
<accession>A0A1E5Q878</accession>
<evidence type="ECO:0008006" key="14">
    <source>
        <dbReference type="Google" id="ProtNLM"/>
    </source>
</evidence>
<keyword evidence="4" id="KW-0479">Metal-binding</keyword>
<dbReference type="GO" id="GO:0006508">
    <property type="term" value="P:proteolysis"/>
    <property type="evidence" value="ECO:0007669"/>
    <property type="project" value="UniProtKB-KW"/>
</dbReference>
<gene>
    <name evidence="12" type="ORF">BEN30_08985</name>
</gene>
<protein>
    <recommendedName>
        <fullName evidence="14">Zinc protease</fullName>
    </recommendedName>
</protein>
<dbReference type="GO" id="GO:0046872">
    <property type="term" value="F:metal ion binding"/>
    <property type="evidence" value="ECO:0007669"/>
    <property type="project" value="UniProtKB-KW"/>
</dbReference>
<dbReference type="Pfam" id="PF00675">
    <property type="entry name" value="Peptidase_M16"/>
    <property type="match status" value="1"/>
</dbReference>
<organism evidence="12 13">
    <name type="scientific">Magnetovibrio blakemorei</name>
    <dbReference type="NCBI Taxonomy" id="28181"/>
    <lineage>
        <taxon>Bacteria</taxon>
        <taxon>Pseudomonadati</taxon>
        <taxon>Pseudomonadota</taxon>
        <taxon>Alphaproteobacteria</taxon>
        <taxon>Rhodospirillales</taxon>
        <taxon>Magnetovibrionaceae</taxon>
        <taxon>Magnetovibrio</taxon>
    </lineage>
</organism>
<name>A0A1E5Q878_9PROT</name>
<evidence type="ECO:0000256" key="6">
    <source>
        <dbReference type="ARBA" id="ARBA00022833"/>
    </source>
</evidence>
<evidence type="ECO:0000313" key="13">
    <source>
        <dbReference type="Proteomes" id="UP000095347"/>
    </source>
</evidence>
<dbReference type="InterPro" id="IPR011249">
    <property type="entry name" value="Metalloenz_LuxS/M16"/>
</dbReference>
<evidence type="ECO:0000256" key="9">
    <source>
        <dbReference type="SAM" id="SignalP"/>
    </source>
</evidence>
<keyword evidence="3" id="KW-0645">Protease</keyword>
<evidence type="ECO:0000256" key="1">
    <source>
        <dbReference type="ARBA" id="ARBA00001947"/>
    </source>
</evidence>
<evidence type="ECO:0000259" key="10">
    <source>
        <dbReference type="Pfam" id="PF00675"/>
    </source>
</evidence>
<dbReference type="OrthoDB" id="9811314at2"/>
<dbReference type="InterPro" id="IPR001431">
    <property type="entry name" value="Pept_M16_Zn_BS"/>
</dbReference>
<evidence type="ECO:0000256" key="4">
    <source>
        <dbReference type="ARBA" id="ARBA00022723"/>
    </source>
</evidence>
<keyword evidence="6" id="KW-0862">Zinc</keyword>
<keyword evidence="7" id="KW-0482">Metalloprotease</keyword>
<dbReference type="Pfam" id="PF05193">
    <property type="entry name" value="Peptidase_M16_C"/>
    <property type="match status" value="1"/>
</dbReference>
<keyword evidence="13" id="KW-1185">Reference proteome</keyword>
<evidence type="ECO:0000313" key="12">
    <source>
        <dbReference type="EMBL" id="OEJ67557.1"/>
    </source>
</evidence>
<dbReference type="STRING" id="28181.BEN30_08985"/>
<keyword evidence="5" id="KW-0378">Hydrolase</keyword>
<dbReference type="AlphaFoldDB" id="A0A1E5Q878"/>
<sequence length="453" mass="49140">MVMTKTLLRICVVGALALGLWSGQAMAGVFNPETFTLKNGMDVVVLPNHRAPVVLHMVWYKAGAADEPKGKSGVAHLLEHLMFKGTPKHPDGEFSKLIAQHGGEENAFTSLDYTGYHQTVASDQLEMVMELEADRMTHLVLSAEDVATELAVVLEERNQRLEGKPAARLSEQAMQKLFPKGHPYGRPIIGWRAETEALSREDALSFYKDHYAPDNAILVVAGDVDVAEVKRLAEKYYAPIPPRGLPKRAPLTTDAPIIGGETVLRDDRVKQASWSEHIIQPSLTNGETRRVAALEVLSELLGSGGTSRLYKALVIERPLAVSVGTDYMASARGDGQFVFYASPRPGVSLDEISKAVRLETQRLVDEGLADGELARIKKRMLADAIFSRDAMKAGAYAIGGALASGHKLESVEDWPEHIGAVGEQDVLDALNAVLAEPRRITTKLLANGKGDGA</sequence>
<dbReference type="PANTHER" id="PTHR43690">
    <property type="entry name" value="NARDILYSIN"/>
    <property type="match status" value="1"/>
</dbReference>
<evidence type="ECO:0000256" key="8">
    <source>
        <dbReference type="RuleBase" id="RU004447"/>
    </source>
</evidence>
<comment type="caution">
    <text evidence="12">The sequence shown here is derived from an EMBL/GenBank/DDBJ whole genome shotgun (WGS) entry which is preliminary data.</text>
</comment>
<dbReference type="GO" id="GO:0004222">
    <property type="term" value="F:metalloendopeptidase activity"/>
    <property type="evidence" value="ECO:0007669"/>
    <property type="project" value="InterPro"/>
</dbReference>
<dbReference type="Proteomes" id="UP000095347">
    <property type="component" value="Unassembled WGS sequence"/>
</dbReference>
<dbReference type="PANTHER" id="PTHR43690:SF17">
    <property type="entry name" value="PROTEIN YHJJ"/>
    <property type="match status" value="1"/>
</dbReference>
<evidence type="ECO:0000256" key="3">
    <source>
        <dbReference type="ARBA" id="ARBA00022670"/>
    </source>
</evidence>
<dbReference type="Gene3D" id="3.30.830.10">
    <property type="entry name" value="Metalloenzyme, LuxS/M16 peptidase-like"/>
    <property type="match status" value="2"/>
</dbReference>
<keyword evidence="9" id="KW-0732">Signal</keyword>
<evidence type="ECO:0000256" key="7">
    <source>
        <dbReference type="ARBA" id="ARBA00023049"/>
    </source>
</evidence>
<evidence type="ECO:0000256" key="2">
    <source>
        <dbReference type="ARBA" id="ARBA00007261"/>
    </source>
</evidence>
<reference evidence="13" key="1">
    <citation type="submission" date="2016-07" db="EMBL/GenBank/DDBJ databases">
        <authorList>
            <person name="Florea S."/>
            <person name="Webb J.S."/>
            <person name="Jaromczyk J."/>
            <person name="Schardl C.L."/>
        </authorList>
    </citation>
    <scope>NUCLEOTIDE SEQUENCE [LARGE SCALE GENOMIC DNA]</scope>
    <source>
        <strain evidence="13">MV-1</strain>
    </source>
</reference>
<evidence type="ECO:0000259" key="11">
    <source>
        <dbReference type="Pfam" id="PF05193"/>
    </source>
</evidence>
<proteinExistence type="inferred from homology"/>
<feature type="signal peptide" evidence="9">
    <location>
        <begin position="1"/>
        <end position="27"/>
    </location>
</feature>
<feature type="domain" description="Peptidase M16 C-terminal" evidence="11">
    <location>
        <begin position="198"/>
        <end position="379"/>
    </location>
</feature>
<dbReference type="InterPro" id="IPR050626">
    <property type="entry name" value="Peptidase_M16"/>
</dbReference>
<comment type="similarity">
    <text evidence="2 8">Belongs to the peptidase M16 family.</text>
</comment>
<comment type="cofactor">
    <cofactor evidence="1">
        <name>Zn(2+)</name>
        <dbReference type="ChEBI" id="CHEBI:29105"/>
    </cofactor>
</comment>
<dbReference type="InterPro" id="IPR007863">
    <property type="entry name" value="Peptidase_M16_C"/>
</dbReference>